<organism evidence="1 2">
    <name type="scientific">Limulus polyphemus</name>
    <name type="common">Atlantic horseshoe crab</name>
    <dbReference type="NCBI Taxonomy" id="6850"/>
    <lineage>
        <taxon>Eukaryota</taxon>
        <taxon>Metazoa</taxon>
        <taxon>Ecdysozoa</taxon>
        <taxon>Arthropoda</taxon>
        <taxon>Chelicerata</taxon>
        <taxon>Merostomata</taxon>
        <taxon>Xiphosura</taxon>
        <taxon>Limulidae</taxon>
        <taxon>Limulus</taxon>
    </lineage>
</organism>
<dbReference type="GeneID" id="106471734"/>
<keyword evidence="1" id="KW-1185">Reference proteome</keyword>
<evidence type="ECO:0000313" key="1">
    <source>
        <dbReference type="Proteomes" id="UP000694941"/>
    </source>
</evidence>
<proteinExistence type="predicted"/>
<reference evidence="2" key="1">
    <citation type="submission" date="2025-08" db="UniProtKB">
        <authorList>
            <consortium name="RefSeq"/>
        </authorList>
    </citation>
    <scope>IDENTIFICATION</scope>
    <source>
        <tissue evidence="2">Muscle</tissue>
    </source>
</reference>
<gene>
    <name evidence="2" type="primary">LOC106471734</name>
</gene>
<protein>
    <submittedName>
        <fullName evidence="2">Uncharacterized protein LOC106471734</fullName>
    </submittedName>
</protein>
<evidence type="ECO:0000313" key="2">
    <source>
        <dbReference type="RefSeq" id="XP_013787810.1"/>
    </source>
</evidence>
<sequence>MGAKDYNLKMKVDAQTVFSWKSTIISEAGLNENIRCISGRLDVEDNITKDTKILYNNITLDFYMKDDCHCSFIDYPVGYALMFFSKEKAASKLPVQLTDGVTIISLPYGTLTLPNCL</sequence>
<dbReference type="RefSeq" id="XP_013787810.1">
    <property type="nucleotide sequence ID" value="XM_013932356.2"/>
</dbReference>
<accession>A0ABM1BSI2</accession>
<dbReference type="Proteomes" id="UP000694941">
    <property type="component" value="Unplaced"/>
</dbReference>
<name>A0ABM1BSI2_LIMPO</name>